<proteinExistence type="predicted"/>
<gene>
    <name evidence="2" type="ORF">SAMN06295987_103319</name>
</gene>
<dbReference type="Pfam" id="PF13443">
    <property type="entry name" value="HTH_26"/>
    <property type="match status" value="1"/>
</dbReference>
<dbReference type="InterPro" id="IPR001387">
    <property type="entry name" value="Cro/C1-type_HTH"/>
</dbReference>
<dbReference type="PROSITE" id="PS50943">
    <property type="entry name" value="HTH_CROC1"/>
    <property type="match status" value="1"/>
</dbReference>
<dbReference type="EMBL" id="FVZE01000003">
    <property type="protein sequence ID" value="SLK00604.1"/>
    <property type="molecule type" value="Genomic_DNA"/>
</dbReference>
<sequence length="242" mass="27336">MLGVLRRHLRHDGWTAPRLAEALGIGEATAKRWLVGKGLTLKRLETLAELCGMSISELAREAEQARSGMKRELTLAQERALSADVFLSFLFMTILAGASPQELAEDFELSPSLLDPALAKLERLALIDRLRGNRVRPLVDRNLIFRKLPMRELFEKYLKVQFMTMDFGAPDSTYTSELLKLSDAGAGQLAEMFERLRREAQALGDRDRENSLRPRRWFTMMCAMRPFDTSGVIDSATEFAEG</sequence>
<dbReference type="GO" id="GO:0003677">
    <property type="term" value="F:DNA binding"/>
    <property type="evidence" value="ECO:0007669"/>
    <property type="project" value="UniProtKB-KW"/>
</dbReference>
<reference evidence="3" key="1">
    <citation type="submission" date="2017-02" db="EMBL/GenBank/DDBJ databases">
        <authorList>
            <person name="Varghese N."/>
            <person name="Submissions S."/>
        </authorList>
    </citation>
    <scope>NUCLEOTIDE SEQUENCE [LARGE SCALE GENOMIC DNA]</scope>
    <source>
        <strain evidence="3">SM117</strain>
    </source>
</reference>
<dbReference type="InterPro" id="IPR010982">
    <property type="entry name" value="Lambda_DNA-bd_dom_sf"/>
</dbReference>
<name>A0A1U6HY07_9SPHN</name>
<organism evidence="2 3">
    <name type="scientific">Novosphingobium mathurense</name>
    <dbReference type="NCBI Taxonomy" id="428990"/>
    <lineage>
        <taxon>Bacteria</taxon>
        <taxon>Pseudomonadati</taxon>
        <taxon>Pseudomonadota</taxon>
        <taxon>Alphaproteobacteria</taxon>
        <taxon>Sphingomonadales</taxon>
        <taxon>Sphingomonadaceae</taxon>
        <taxon>Novosphingobium</taxon>
    </lineage>
</organism>
<feature type="domain" description="HTH cro/C1-type" evidence="1">
    <location>
        <begin position="5"/>
        <end position="58"/>
    </location>
</feature>
<dbReference type="AlphaFoldDB" id="A0A1U6HY07"/>
<accession>A0A1U6HY07</accession>
<dbReference type="CDD" id="cd00093">
    <property type="entry name" value="HTH_XRE"/>
    <property type="match status" value="1"/>
</dbReference>
<dbReference type="Gene3D" id="1.10.260.40">
    <property type="entry name" value="lambda repressor-like DNA-binding domains"/>
    <property type="match status" value="1"/>
</dbReference>
<dbReference type="STRING" id="428990.SAMN06295987_103319"/>
<dbReference type="SMART" id="SM00530">
    <property type="entry name" value="HTH_XRE"/>
    <property type="match status" value="1"/>
</dbReference>
<evidence type="ECO:0000313" key="3">
    <source>
        <dbReference type="Proteomes" id="UP000190989"/>
    </source>
</evidence>
<keyword evidence="3" id="KW-1185">Reference proteome</keyword>
<dbReference type="Proteomes" id="UP000190989">
    <property type="component" value="Unassembled WGS sequence"/>
</dbReference>
<protein>
    <submittedName>
        <fullName evidence="2">Cro/C1-type HTH DNA-binding domain-containing protein</fullName>
    </submittedName>
</protein>
<dbReference type="SUPFAM" id="SSF47413">
    <property type="entry name" value="lambda repressor-like DNA-binding domains"/>
    <property type="match status" value="1"/>
</dbReference>
<evidence type="ECO:0000259" key="1">
    <source>
        <dbReference type="PROSITE" id="PS50943"/>
    </source>
</evidence>
<evidence type="ECO:0000313" key="2">
    <source>
        <dbReference type="EMBL" id="SLK00604.1"/>
    </source>
</evidence>
<keyword evidence="2" id="KW-0238">DNA-binding</keyword>